<dbReference type="Proteomes" id="UP001628078">
    <property type="component" value="Unassembled WGS sequence"/>
</dbReference>
<feature type="region of interest" description="Disordered" evidence="1">
    <location>
        <begin position="27"/>
        <end position="48"/>
    </location>
</feature>
<comment type="caution">
    <text evidence="2">The sequence shown here is derived from an EMBL/GenBank/DDBJ whole genome shotgun (WGS) entry which is preliminary data.</text>
</comment>
<protein>
    <submittedName>
        <fullName evidence="2">Uncharacterized protein</fullName>
    </submittedName>
</protein>
<name>A0ABQ5JLW4_9LACO</name>
<feature type="compositionally biased region" description="Polar residues" evidence="1">
    <location>
        <begin position="27"/>
        <end position="38"/>
    </location>
</feature>
<keyword evidence="3" id="KW-1185">Reference proteome</keyword>
<proteinExistence type="predicted"/>
<evidence type="ECO:0000313" key="3">
    <source>
        <dbReference type="Proteomes" id="UP001628078"/>
    </source>
</evidence>
<evidence type="ECO:0000256" key="1">
    <source>
        <dbReference type="SAM" id="MobiDB-lite"/>
    </source>
</evidence>
<reference evidence="2 3" key="1">
    <citation type="submission" date="2022-03" db="EMBL/GenBank/DDBJ databases">
        <title>Draft genome sequence of Furfurilactobacillus curtus JCM 31185.</title>
        <authorList>
            <person name="Suzuki S."/>
            <person name="Endo A."/>
            <person name="Kajikawa A."/>
        </authorList>
    </citation>
    <scope>NUCLEOTIDE SEQUENCE [LARGE SCALE GENOMIC DNA]</scope>
    <source>
        <strain evidence="2 3">JCM 31185</strain>
    </source>
</reference>
<sequence length="48" mass="5637">MSKSNEPHKRIDFDSPKMDWVVDQLFTDPTDSETSTPHSFEIWISPEK</sequence>
<dbReference type="EMBL" id="BQXO01000002">
    <property type="protein sequence ID" value="GKT05478.1"/>
    <property type="molecule type" value="Genomic_DNA"/>
</dbReference>
<organism evidence="2 3">
    <name type="scientific">Furfurilactobacillus curtus</name>
    <dbReference type="NCBI Taxonomy" id="1746200"/>
    <lineage>
        <taxon>Bacteria</taxon>
        <taxon>Bacillati</taxon>
        <taxon>Bacillota</taxon>
        <taxon>Bacilli</taxon>
        <taxon>Lactobacillales</taxon>
        <taxon>Lactobacillaceae</taxon>
        <taxon>Furfurilactobacillus</taxon>
    </lineage>
</organism>
<dbReference type="RefSeq" id="WP_407882755.1">
    <property type="nucleotide sequence ID" value="NZ_BQXO01000002.1"/>
</dbReference>
<accession>A0ABQ5JLW4</accession>
<evidence type="ECO:0000313" key="2">
    <source>
        <dbReference type="EMBL" id="GKT05478.1"/>
    </source>
</evidence>
<gene>
    <name evidence="2" type="ORF">JCM31185_07670</name>
</gene>